<organism evidence="2">
    <name type="scientific">Hexamita inflata</name>
    <dbReference type="NCBI Taxonomy" id="28002"/>
    <lineage>
        <taxon>Eukaryota</taxon>
        <taxon>Metamonada</taxon>
        <taxon>Diplomonadida</taxon>
        <taxon>Hexamitidae</taxon>
        <taxon>Hexamitinae</taxon>
        <taxon>Hexamita</taxon>
    </lineage>
</organism>
<keyword evidence="1" id="KW-0472">Membrane</keyword>
<keyword evidence="1" id="KW-1133">Transmembrane helix</keyword>
<evidence type="ECO:0000313" key="2">
    <source>
        <dbReference type="EMBL" id="CAI9971378.1"/>
    </source>
</evidence>
<evidence type="ECO:0000256" key="1">
    <source>
        <dbReference type="SAM" id="Phobius"/>
    </source>
</evidence>
<evidence type="ECO:0008006" key="5">
    <source>
        <dbReference type="Google" id="ProtNLM"/>
    </source>
</evidence>
<comment type="caution">
    <text evidence="2">The sequence shown here is derived from an EMBL/GenBank/DDBJ whole genome shotgun (WGS) entry which is preliminary data.</text>
</comment>
<feature type="transmembrane region" description="Helical" evidence="1">
    <location>
        <begin position="184"/>
        <end position="205"/>
    </location>
</feature>
<dbReference type="PANTHER" id="PTHR13146:SF1">
    <property type="entry name" value="SUGAR PHOSPHATE TRANSPORTER DOMAIN-CONTAINING PROTEIN"/>
    <property type="match status" value="1"/>
</dbReference>
<feature type="transmembrane region" description="Helical" evidence="1">
    <location>
        <begin position="16"/>
        <end position="37"/>
    </location>
</feature>
<accession>A0AA86RB39</accession>
<protein>
    <recommendedName>
        <fullName evidence="5">Sugar phosphate transporter domain-containing protein</fullName>
    </recommendedName>
</protein>
<dbReference type="EMBL" id="CATOUU010001090">
    <property type="protein sequence ID" value="CAI9971378.1"/>
    <property type="molecule type" value="Genomic_DNA"/>
</dbReference>
<proteinExistence type="predicted"/>
<keyword evidence="4" id="KW-1185">Reference proteome</keyword>
<dbReference type="PANTHER" id="PTHR13146">
    <property type="match status" value="1"/>
</dbReference>
<feature type="transmembrane region" description="Helical" evidence="1">
    <location>
        <begin position="152"/>
        <end position="172"/>
    </location>
</feature>
<reference evidence="2" key="1">
    <citation type="submission" date="2023-06" db="EMBL/GenBank/DDBJ databases">
        <authorList>
            <person name="Kurt Z."/>
        </authorList>
    </citation>
    <scope>NUCLEOTIDE SEQUENCE</scope>
</reference>
<feature type="transmembrane region" description="Helical" evidence="1">
    <location>
        <begin position="217"/>
        <end position="235"/>
    </location>
</feature>
<sequence length="285" mass="31645">MYYISLIDVIGTTLTLFGQILCGSGVYIIIYSSLTVSSALGSRIFMKKYFSFISVLGIIVITVGLGVSGITSFNAGSQVIIGIVITLVGTIFHSCVYWLNEYFNHKYGVNLQIMCGYTGLFGFCIFMVYQFSVTIPNWTKLVTDPILEHNGVFWQVGLLYGALILVDLLHMFSQYTVVPRVGSVSTGVGKSISSIIVFVLSHILFCELQTSQCIDMWKMISLGVVVCGVITYSVGIMMKKQTKSDDVVTYQSYTDPNHKPVYIQEAFKQGKDKYLLLTDETIDSQ</sequence>
<gene>
    <name evidence="3" type="ORF">HINF_LOCUS14566</name>
    <name evidence="2" type="ORF">HINF_LOCUS59023</name>
</gene>
<dbReference type="AlphaFoldDB" id="A0AA86RB39"/>
<evidence type="ECO:0000313" key="4">
    <source>
        <dbReference type="Proteomes" id="UP001642409"/>
    </source>
</evidence>
<reference evidence="3 4" key="2">
    <citation type="submission" date="2024-07" db="EMBL/GenBank/DDBJ databases">
        <authorList>
            <person name="Akdeniz Z."/>
        </authorList>
    </citation>
    <scope>NUCLEOTIDE SEQUENCE [LARGE SCALE GENOMIC DNA]</scope>
</reference>
<feature type="transmembrane region" description="Helical" evidence="1">
    <location>
        <begin position="111"/>
        <end position="132"/>
    </location>
</feature>
<feature type="transmembrane region" description="Helical" evidence="1">
    <location>
        <begin position="79"/>
        <end position="99"/>
    </location>
</feature>
<dbReference type="GO" id="GO:0016020">
    <property type="term" value="C:membrane"/>
    <property type="evidence" value="ECO:0007669"/>
    <property type="project" value="TreeGrafter"/>
</dbReference>
<name>A0AA86RB39_9EUKA</name>
<feature type="transmembrane region" description="Helical" evidence="1">
    <location>
        <begin position="49"/>
        <end position="73"/>
    </location>
</feature>
<dbReference type="Proteomes" id="UP001642409">
    <property type="component" value="Unassembled WGS sequence"/>
</dbReference>
<keyword evidence="1" id="KW-0812">Transmembrane</keyword>
<dbReference type="EMBL" id="CAXDID020000034">
    <property type="protein sequence ID" value="CAL5996114.1"/>
    <property type="molecule type" value="Genomic_DNA"/>
</dbReference>
<evidence type="ECO:0000313" key="3">
    <source>
        <dbReference type="EMBL" id="CAL5996114.1"/>
    </source>
</evidence>